<feature type="binding site" evidence="3">
    <location>
        <position position="86"/>
    </location>
    <ligand>
        <name>Zn(2+)</name>
        <dbReference type="ChEBI" id="CHEBI:29105"/>
        <label>2</label>
    </ligand>
</feature>
<dbReference type="SUPFAM" id="SSF53187">
    <property type="entry name" value="Zn-dependent exopeptidases"/>
    <property type="match status" value="1"/>
</dbReference>
<dbReference type="PIRSF" id="PIRSF001235">
    <property type="entry name" value="Amidase_carbamoylase"/>
    <property type="match status" value="1"/>
</dbReference>
<gene>
    <name evidence="5" type="ORF">CJ199_09915</name>
</gene>
<evidence type="ECO:0000256" key="1">
    <source>
        <dbReference type="ARBA" id="ARBA00006153"/>
    </source>
</evidence>
<accession>A0A2N6VKX3</accession>
<sequence length="406" mass="42444">MSDVVSLLNDIRDVGRDPRGPGYMRPGFSSTELNLREWFVGEAQARGLDIEIDRNGITWAWVTAPGDNAVVTGSHLDSVPGGGEFDGPLGVASALAAVDQLKADGRLEQLNRPLALAVFPEEEGSRFGVACLGSRLITGVIEPDRALGLKDAEGKTFAEVASEVGLNPDSVGQDKERLSRIGSFLELHVEQGVGLIDIGQPVAIGSSIVGHGRWRFTFAGQGNHAGTTPMTKRADPVVAGSQVIGAIPAVVAGVDGKAVATVGRTILHPGGTNVIASSMDFWLDIRHPDDGVVGAVLRAITQRAQEVGHDLGVEVTVSQESYSATTHFNSEFNQRLQGVLPDAPILDSGAGHDAGIFAGFVPSAMLFVRNPTGVSHAPEEACEEDDQRAGVKALADALAMEAGVQA</sequence>
<dbReference type="Proteomes" id="UP000235598">
    <property type="component" value="Unassembled WGS sequence"/>
</dbReference>
<dbReference type="EMBL" id="PNHK01000004">
    <property type="protein sequence ID" value="PMD04678.1"/>
    <property type="molecule type" value="Genomic_DNA"/>
</dbReference>
<feature type="binding site" evidence="3">
    <location>
        <position position="86"/>
    </location>
    <ligand>
        <name>Zn(2+)</name>
        <dbReference type="ChEBI" id="CHEBI:29105"/>
        <label>1</label>
    </ligand>
</feature>
<dbReference type="InterPro" id="IPR036264">
    <property type="entry name" value="Bact_exopeptidase_dim_dom"/>
</dbReference>
<dbReference type="InterPro" id="IPR002933">
    <property type="entry name" value="Peptidase_M20"/>
</dbReference>
<name>A0A2N6VKX3_9MICO</name>
<dbReference type="PANTHER" id="PTHR32494">
    <property type="entry name" value="ALLANTOATE DEIMINASE-RELATED"/>
    <property type="match status" value="1"/>
</dbReference>
<feature type="binding site" evidence="4">
    <location>
        <position position="273"/>
    </location>
    <ligand>
        <name>allantoate</name>
        <dbReference type="ChEBI" id="CHEBI:17536"/>
    </ligand>
</feature>
<evidence type="ECO:0000313" key="6">
    <source>
        <dbReference type="Proteomes" id="UP000235598"/>
    </source>
</evidence>
<protein>
    <submittedName>
        <fullName evidence="5">Allantoate amidohydrolase</fullName>
    </submittedName>
</protein>
<dbReference type="InterPro" id="IPR010158">
    <property type="entry name" value="Amidase_Cbmase"/>
</dbReference>
<dbReference type="OrthoDB" id="9808195at2"/>
<comment type="caution">
    <text evidence="5">The sequence shown here is derived from an EMBL/GenBank/DDBJ whole genome shotgun (WGS) entry which is preliminary data.</text>
</comment>
<dbReference type="NCBIfam" id="TIGR01879">
    <property type="entry name" value="hydantase"/>
    <property type="match status" value="1"/>
</dbReference>
<dbReference type="Gene3D" id="3.40.630.10">
    <property type="entry name" value="Zn peptidases"/>
    <property type="match status" value="1"/>
</dbReference>
<evidence type="ECO:0000313" key="5">
    <source>
        <dbReference type="EMBL" id="PMD04678.1"/>
    </source>
</evidence>
<keyword evidence="3" id="KW-0479">Metal-binding</keyword>
<keyword evidence="3" id="KW-0862">Zinc</keyword>
<feature type="binding site" evidence="4">
    <location>
        <position position="286"/>
    </location>
    <ligand>
        <name>allantoate</name>
        <dbReference type="ChEBI" id="CHEBI:17536"/>
    </ligand>
</feature>
<dbReference type="NCBIfam" id="NF006770">
    <property type="entry name" value="PRK09290.1-4"/>
    <property type="match status" value="1"/>
</dbReference>
<feature type="binding site" evidence="3">
    <location>
        <position position="75"/>
    </location>
    <ligand>
        <name>Zn(2+)</name>
        <dbReference type="ChEBI" id="CHEBI:29105"/>
        <label>1</label>
    </ligand>
</feature>
<dbReference type="AlphaFoldDB" id="A0A2N6VKX3"/>
<reference evidence="5 6" key="1">
    <citation type="submission" date="2017-09" db="EMBL/GenBank/DDBJ databases">
        <title>Bacterial strain isolated from the female urinary microbiota.</title>
        <authorList>
            <person name="Thomas-White K."/>
            <person name="Kumar N."/>
            <person name="Forster S."/>
            <person name="Putonti C."/>
            <person name="Lawley T."/>
            <person name="Wolfe A.J."/>
        </authorList>
    </citation>
    <scope>NUCLEOTIDE SEQUENCE [LARGE SCALE GENOMIC DNA]</scope>
    <source>
        <strain evidence="5 6">UMB1301</strain>
    </source>
</reference>
<feature type="binding site" evidence="3">
    <location>
        <position position="376"/>
    </location>
    <ligand>
        <name>Zn(2+)</name>
        <dbReference type="ChEBI" id="CHEBI:29105"/>
        <label>2</label>
    </ligand>
</feature>
<evidence type="ECO:0000256" key="3">
    <source>
        <dbReference type="PIRSR" id="PIRSR001235-1"/>
    </source>
</evidence>
<keyword evidence="2 5" id="KW-0378">Hydrolase</keyword>
<dbReference type="Pfam" id="PF01546">
    <property type="entry name" value="Peptidase_M20"/>
    <property type="match status" value="1"/>
</dbReference>
<feature type="binding site" evidence="3">
    <location>
        <position position="188"/>
    </location>
    <ligand>
        <name>Zn(2+)</name>
        <dbReference type="ChEBI" id="CHEBI:29105"/>
        <label>1</label>
    </ligand>
</feature>
<organism evidence="5 6">
    <name type="scientific">Brevibacterium paucivorans</name>
    <dbReference type="NCBI Taxonomy" id="170994"/>
    <lineage>
        <taxon>Bacteria</taxon>
        <taxon>Bacillati</taxon>
        <taxon>Actinomycetota</taxon>
        <taxon>Actinomycetes</taxon>
        <taxon>Micrococcales</taxon>
        <taxon>Brevibacteriaceae</taxon>
        <taxon>Brevibacterium</taxon>
    </lineage>
</organism>
<feature type="binding site" evidence="3">
    <location>
        <position position="123"/>
    </location>
    <ligand>
        <name>Zn(2+)</name>
        <dbReference type="ChEBI" id="CHEBI:29105"/>
        <label>2</label>
    </ligand>
</feature>
<dbReference type="PANTHER" id="PTHR32494:SF5">
    <property type="entry name" value="ALLANTOATE AMIDOHYDROLASE"/>
    <property type="match status" value="1"/>
</dbReference>
<feature type="binding site" evidence="4">
    <location>
        <position position="213"/>
    </location>
    <ligand>
        <name>allantoate</name>
        <dbReference type="ChEBI" id="CHEBI:17536"/>
    </ligand>
</feature>
<proteinExistence type="inferred from homology"/>
<comment type="similarity">
    <text evidence="1">Belongs to the peptidase M20 family.</text>
</comment>
<dbReference type="GO" id="GO:0016813">
    <property type="term" value="F:hydrolase activity, acting on carbon-nitrogen (but not peptide) bonds, in linear amidines"/>
    <property type="evidence" value="ECO:0007669"/>
    <property type="project" value="InterPro"/>
</dbReference>
<dbReference type="GO" id="GO:0046872">
    <property type="term" value="F:metal ion binding"/>
    <property type="evidence" value="ECO:0007669"/>
    <property type="project" value="UniProtKB-KW"/>
</dbReference>
<evidence type="ECO:0000256" key="4">
    <source>
        <dbReference type="PIRSR" id="PIRSR001235-2"/>
    </source>
</evidence>
<dbReference type="RefSeq" id="WP_102239322.1">
    <property type="nucleotide sequence ID" value="NZ_PNHK01000004.1"/>
</dbReference>
<dbReference type="Gene3D" id="3.30.70.360">
    <property type="match status" value="1"/>
</dbReference>
<evidence type="ECO:0000256" key="2">
    <source>
        <dbReference type="ARBA" id="ARBA00022801"/>
    </source>
</evidence>
<comment type="cofactor">
    <cofactor evidence="3">
        <name>Zn(2+)</name>
        <dbReference type="ChEBI" id="CHEBI:29105"/>
    </cofactor>
    <text evidence="3">Binds 2 Zn(2+) ions per subunit.</text>
</comment>
<dbReference type="SUPFAM" id="SSF55031">
    <property type="entry name" value="Bacterial exopeptidase dimerisation domain"/>
    <property type="match status" value="1"/>
</dbReference>